<accession>A0ABR4I552</accession>
<organism evidence="2 3">
    <name type="scientific">Aspergillus cavernicola</name>
    <dbReference type="NCBI Taxonomy" id="176166"/>
    <lineage>
        <taxon>Eukaryota</taxon>
        <taxon>Fungi</taxon>
        <taxon>Dikarya</taxon>
        <taxon>Ascomycota</taxon>
        <taxon>Pezizomycotina</taxon>
        <taxon>Eurotiomycetes</taxon>
        <taxon>Eurotiomycetidae</taxon>
        <taxon>Eurotiales</taxon>
        <taxon>Aspergillaceae</taxon>
        <taxon>Aspergillus</taxon>
        <taxon>Aspergillus subgen. Nidulantes</taxon>
    </lineage>
</organism>
<sequence length="132" mass="14807">MDHHDGIILLSGLCAGLASLGITLLNGTWNPQWVSDEVREKEESEKLSVRYWIRESLATAVIYVLWTCVSLPQYTGPFGFSTSPVTLYNEYIDKDSPSGLFTLLRGISVKIITLCAYFYVPLEPLSGIEYPR</sequence>
<reference evidence="2 3" key="1">
    <citation type="submission" date="2024-07" db="EMBL/GenBank/DDBJ databases">
        <title>Section-level genome sequencing and comparative genomics of Aspergillus sections Usti and Cavernicolus.</title>
        <authorList>
            <consortium name="Lawrence Berkeley National Laboratory"/>
            <person name="Nybo J.L."/>
            <person name="Vesth T.C."/>
            <person name="Theobald S."/>
            <person name="Frisvad J.C."/>
            <person name="Larsen T.O."/>
            <person name="Kjaerboelling I."/>
            <person name="Rothschild-Mancinelli K."/>
            <person name="Lyhne E.K."/>
            <person name="Kogle M.E."/>
            <person name="Barry K."/>
            <person name="Clum A."/>
            <person name="Na H."/>
            <person name="Ledsgaard L."/>
            <person name="Lin J."/>
            <person name="Lipzen A."/>
            <person name="Kuo A."/>
            <person name="Riley R."/>
            <person name="Mondo S."/>
            <person name="LaButti K."/>
            <person name="Haridas S."/>
            <person name="Pangalinan J."/>
            <person name="Salamov A.A."/>
            <person name="Simmons B.A."/>
            <person name="Magnuson J.K."/>
            <person name="Chen J."/>
            <person name="Drula E."/>
            <person name="Henrissat B."/>
            <person name="Wiebenga A."/>
            <person name="Lubbers R.J."/>
            <person name="Gomes A.C."/>
            <person name="Makela M.R."/>
            <person name="Stajich J."/>
            <person name="Grigoriev I.V."/>
            <person name="Mortensen U.H."/>
            <person name="De vries R.P."/>
            <person name="Baker S.E."/>
            <person name="Andersen M.R."/>
        </authorList>
    </citation>
    <scope>NUCLEOTIDE SEQUENCE [LARGE SCALE GENOMIC DNA]</scope>
    <source>
        <strain evidence="2 3">CBS 600.67</strain>
    </source>
</reference>
<dbReference type="Proteomes" id="UP001610335">
    <property type="component" value="Unassembled WGS sequence"/>
</dbReference>
<evidence type="ECO:0000313" key="3">
    <source>
        <dbReference type="Proteomes" id="UP001610335"/>
    </source>
</evidence>
<feature type="transmembrane region" description="Helical" evidence="1">
    <location>
        <begin position="60"/>
        <end position="80"/>
    </location>
</feature>
<proteinExistence type="predicted"/>
<keyword evidence="3" id="KW-1185">Reference proteome</keyword>
<evidence type="ECO:0000313" key="2">
    <source>
        <dbReference type="EMBL" id="KAL2822767.1"/>
    </source>
</evidence>
<protein>
    <submittedName>
        <fullName evidence="2">Uncharacterized protein</fullName>
    </submittedName>
</protein>
<gene>
    <name evidence="2" type="ORF">BDW59DRAFT_163579</name>
</gene>
<evidence type="ECO:0000256" key="1">
    <source>
        <dbReference type="SAM" id="Phobius"/>
    </source>
</evidence>
<keyword evidence="1" id="KW-0812">Transmembrane</keyword>
<keyword evidence="1" id="KW-1133">Transmembrane helix</keyword>
<dbReference type="EMBL" id="JBFXLS010000056">
    <property type="protein sequence ID" value="KAL2822767.1"/>
    <property type="molecule type" value="Genomic_DNA"/>
</dbReference>
<feature type="transmembrane region" description="Helical" evidence="1">
    <location>
        <begin position="100"/>
        <end position="120"/>
    </location>
</feature>
<keyword evidence="1" id="KW-0472">Membrane</keyword>
<comment type="caution">
    <text evidence="2">The sequence shown here is derived from an EMBL/GenBank/DDBJ whole genome shotgun (WGS) entry which is preliminary data.</text>
</comment>
<feature type="transmembrane region" description="Helical" evidence="1">
    <location>
        <begin position="6"/>
        <end position="25"/>
    </location>
</feature>
<name>A0ABR4I552_9EURO</name>